<reference evidence="1 2" key="1">
    <citation type="submission" date="2018-12" db="EMBL/GenBank/DDBJ databases">
        <authorList>
            <consortium name="Pathogen Informatics"/>
        </authorList>
    </citation>
    <scope>NUCLEOTIDE SEQUENCE [LARGE SCALE GENOMIC DNA]</scope>
    <source>
        <strain evidence="1 2">NCTC8284</strain>
    </source>
</reference>
<dbReference type="EMBL" id="LR134405">
    <property type="protein sequence ID" value="VEH65174.1"/>
    <property type="molecule type" value="Genomic_DNA"/>
</dbReference>
<proteinExistence type="predicted"/>
<dbReference type="KEGG" id="rpne:NCTC8284_00309"/>
<accession>A0A3S4VZI6</accession>
<sequence length="61" mass="6992">MFVNLLGIDSAFAEMEESEIISQEKLENSVEDILSEYIDLTLLDSDKSLTLRQKKFYTSSI</sequence>
<protein>
    <submittedName>
        <fullName evidence="1">Uncharacterized protein</fullName>
    </submittedName>
</protein>
<evidence type="ECO:0000313" key="1">
    <source>
        <dbReference type="EMBL" id="VEH65174.1"/>
    </source>
</evidence>
<gene>
    <name evidence="1" type="ORF">NCTC8284_00309</name>
</gene>
<dbReference type="Proteomes" id="UP000278733">
    <property type="component" value="Chromosome"/>
</dbReference>
<evidence type="ECO:0000313" key="2">
    <source>
        <dbReference type="Proteomes" id="UP000278733"/>
    </source>
</evidence>
<dbReference type="AlphaFoldDB" id="A0A3S4VZI6"/>
<name>A0A3S4VZI6_9PAST</name>
<organism evidence="1 2">
    <name type="scientific">Rodentibacter pneumotropicus</name>
    <dbReference type="NCBI Taxonomy" id="758"/>
    <lineage>
        <taxon>Bacteria</taxon>
        <taxon>Pseudomonadati</taxon>
        <taxon>Pseudomonadota</taxon>
        <taxon>Gammaproteobacteria</taxon>
        <taxon>Pasteurellales</taxon>
        <taxon>Pasteurellaceae</taxon>
        <taxon>Rodentibacter</taxon>
    </lineage>
</organism>